<dbReference type="CDD" id="cd08916">
    <property type="entry name" value="TrHb3_P"/>
    <property type="match status" value="1"/>
</dbReference>
<dbReference type="Proteomes" id="UP001596292">
    <property type="component" value="Unassembled WGS sequence"/>
</dbReference>
<accession>A0ABW2BMW5</accession>
<dbReference type="EMBL" id="JBHSWN010000001">
    <property type="protein sequence ID" value="MFC6791436.1"/>
    <property type="molecule type" value="Genomic_DNA"/>
</dbReference>
<dbReference type="InterPro" id="IPR009050">
    <property type="entry name" value="Globin-like_sf"/>
</dbReference>
<name>A0ABW2BMW5_9HYPH</name>
<protein>
    <submittedName>
        <fullName evidence="1">Group III truncated hemoglobin</fullName>
    </submittedName>
</protein>
<proteinExistence type="predicted"/>
<dbReference type="RefSeq" id="WP_378972312.1">
    <property type="nucleotide sequence ID" value="NZ_JBHSWN010000001.1"/>
</dbReference>
<gene>
    <name evidence="1" type="ORF">ACFQE0_18530</name>
</gene>
<dbReference type="InterPro" id="IPR012292">
    <property type="entry name" value="Globin/Proto"/>
</dbReference>
<keyword evidence="2" id="KW-1185">Reference proteome</keyword>
<evidence type="ECO:0000313" key="1">
    <source>
        <dbReference type="EMBL" id="MFC6791436.1"/>
    </source>
</evidence>
<comment type="caution">
    <text evidence="1">The sequence shown here is derived from an EMBL/GenBank/DDBJ whole genome shotgun (WGS) entry which is preliminary data.</text>
</comment>
<dbReference type="SUPFAM" id="SSF46458">
    <property type="entry name" value="Globin-like"/>
    <property type="match status" value="1"/>
</dbReference>
<dbReference type="Gene3D" id="1.10.490.10">
    <property type="entry name" value="Globins"/>
    <property type="match status" value="1"/>
</dbReference>
<reference evidence="2" key="1">
    <citation type="journal article" date="2019" name="Int. J. Syst. Evol. Microbiol.">
        <title>The Global Catalogue of Microorganisms (GCM) 10K type strain sequencing project: providing services to taxonomists for standard genome sequencing and annotation.</title>
        <authorList>
            <consortium name="The Broad Institute Genomics Platform"/>
            <consortium name="The Broad Institute Genome Sequencing Center for Infectious Disease"/>
            <person name="Wu L."/>
            <person name="Ma J."/>
        </authorList>
    </citation>
    <scope>NUCLEOTIDE SEQUENCE [LARGE SCALE GENOMIC DNA]</scope>
    <source>
        <strain evidence="2">CCUG 48316</strain>
    </source>
</reference>
<sequence length="145" mass="16271">MPDVALDEATLGRFLDAFYSRVRDDPLIGRIFAAAIPEADWPRHMETIRAFWSSVLFKTGRYKGNPFGKHLALARLQPEHFARWLGLFEETASAHFPNEIAADLIERAHRIGDSLKAGLFFRPDAMSSREAGQVGISSDGITDRQ</sequence>
<organism evidence="1 2">
    <name type="scientific">Methylobacterium komagatae</name>
    <dbReference type="NCBI Taxonomy" id="374425"/>
    <lineage>
        <taxon>Bacteria</taxon>
        <taxon>Pseudomonadati</taxon>
        <taxon>Pseudomonadota</taxon>
        <taxon>Alphaproteobacteria</taxon>
        <taxon>Hyphomicrobiales</taxon>
        <taxon>Methylobacteriaceae</taxon>
        <taxon>Methylobacterium</taxon>
    </lineage>
</organism>
<evidence type="ECO:0000313" key="2">
    <source>
        <dbReference type="Proteomes" id="UP001596292"/>
    </source>
</evidence>